<dbReference type="Proteomes" id="UP000054820">
    <property type="component" value="Unassembled WGS sequence"/>
</dbReference>
<organism evidence="14 16">
    <name type="scientific">Legionella steigerwaltii</name>
    <dbReference type="NCBI Taxonomy" id="460"/>
    <lineage>
        <taxon>Bacteria</taxon>
        <taxon>Pseudomonadati</taxon>
        <taxon>Pseudomonadota</taxon>
        <taxon>Gammaproteobacteria</taxon>
        <taxon>Legionellales</taxon>
        <taxon>Legionellaceae</taxon>
        <taxon>Legionella</taxon>
    </lineage>
</organism>
<keyword evidence="1 10" id="KW-0963">Cytoplasm</keyword>
<comment type="subcellular location">
    <subcellularLocation>
        <location evidence="10">Cytoplasm</location>
    </subcellularLocation>
</comment>
<dbReference type="GO" id="GO:0002097">
    <property type="term" value="P:tRNA wobble base modification"/>
    <property type="evidence" value="ECO:0007669"/>
    <property type="project" value="UniProtKB-UniRule"/>
</dbReference>
<dbReference type="GO" id="GO:0032259">
    <property type="term" value="P:methylation"/>
    <property type="evidence" value="ECO:0007669"/>
    <property type="project" value="UniProtKB-KW"/>
</dbReference>
<evidence type="ECO:0000256" key="8">
    <source>
        <dbReference type="ARBA" id="ARBA00023002"/>
    </source>
</evidence>
<dbReference type="STRING" id="460.Lstg_0639"/>
<evidence type="ECO:0000256" key="4">
    <source>
        <dbReference type="ARBA" id="ARBA00022679"/>
    </source>
</evidence>
<dbReference type="InterPro" id="IPR006076">
    <property type="entry name" value="FAD-dep_OxRdtase"/>
</dbReference>
<evidence type="ECO:0000259" key="12">
    <source>
        <dbReference type="Pfam" id="PF05430"/>
    </source>
</evidence>
<protein>
    <recommendedName>
        <fullName evidence="10">tRNA 5-methylaminomethyl-2-thiouridine biosynthesis bifunctional protein MnmC</fullName>
        <shortName evidence="10">tRNA mnm(5)s(2)U biosynthesis bifunctional protein</shortName>
    </recommendedName>
    <domain>
        <recommendedName>
            <fullName evidence="10">tRNA (mnm(5)s(2)U34)-methyltransferase</fullName>
            <ecNumber evidence="10">2.1.1.61</ecNumber>
        </recommendedName>
    </domain>
    <domain>
        <recommendedName>
            <fullName evidence="10">FAD-dependent cmnm(5)s(2)U34 oxidoreductase</fullName>
            <ecNumber evidence="10">1.5.-.-</ecNumber>
        </recommendedName>
    </domain>
</protein>
<proteinExistence type="inferred from homology"/>
<comment type="similarity">
    <text evidence="10">In the N-terminal section; belongs to the methyltransferase superfamily. tRNA (mnm(5)s(2)U34)-methyltransferase family.</text>
</comment>
<feature type="domain" description="FAD dependent oxidoreductase" evidence="11">
    <location>
        <begin position="282"/>
        <end position="636"/>
    </location>
</feature>
<evidence type="ECO:0000256" key="7">
    <source>
        <dbReference type="ARBA" id="ARBA00022827"/>
    </source>
</evidence>
<feature type="region of interest" description="FAD-dependent cmnm(5)s(2)U34 oxidoreductase" evidence="10">
    <location>
        <begin position="285"/>
        <end position="671"/>
    </location>
</feature>
<comment type="similarity">
    <text evidence="10">In the C-terminal section; belongs to the DAO family.</text>
</comment>
<dbReference type="SUPFAM" id="SSF54373">
    <property type="entry name" value="FAD-linked reductases, C-terminal domain"/>
    <property type="match status" value="1"/>
</dbReference>
<dbReference type="EC" id="2.1.1.61" evidence="10"/>
<evidence type="ECO:0000256" key="1">
    <source>
        <dbReference type="ARBA" id="ARBA00022490"/>
    </source>
</evidence>
<dbReference type="GO" id="GO:0005737">
    <property type="term" value="C:cytoplasm"/>
    <property type="evidence" value="ECO:0007669"/>
    <property type="project" value="UniProtKB-SubCell"/>
</dbReference>
<dbReference type="PANTHER" id="PTHR13847">
    <property type="entry name" value="SARCOSINE DEHYDROGENASE-RELATED"/>
    <property type="match status" value="1"/>
</dbReference>
<dbReference type="InterPro" id="IPR047785">
    <property type="entry name" value="tRNA_MNMC2"/>
</dbReference>
<keyword evidence="5 10" id="KW-0949">S-adenosyl-L-methionine</keyword>
<name>A0A378L8T7_9GAMM</name>
<dbReference type="HAMAP" id="MF_01102">
    <property type="entry name" value="MnmC"/>
    <property type="match status" value="1"/>
</dbReference>
<dbReference type="RefSeq" id="WP_058476229.1">
    <property type="nucleotide sequence ID" value="NZ_CAAAIO010000003.1"/>
</dbReference>
<keyword evidence="2 10" id="KW-0489">Methyltransferase</keyword>
<evidence type="ECO:0000313" key="15">
    <source>
        <dbReference type="Proteomes" id="UP000054820"/>
    </source>
</evidence>
<dbReference type="EC" id="1.5.-.-" evidence="10"/>
<evidence type="ECO:0000313" key="14">
    <source>
        <dbReference type="EMBL" id="STY23127.1"/>
    </source>
</evidence>
<dbReference type="EMBL" id="UGOY01000001">
    <property type="protein sequence ID" value="STY23127.1"/>
    <property type="molecule type" value="Genomic_DNA"/>
</dbReference>
<evidence type="ECO:0000256" key="3">
    <source>
        <dbReference type="ARBA" id="ARBA00022630"/>
    </source>
</evidence>
<feature type="domain" description="MnmC-like methyltransferase" evidence="12">
    <location>
        <begin position="117"/>
        <end position="250"/>
    </location>
</feature>
<dbReference type="PANTHER" id="PTHR13847:SF283">
    <property type="entry name" value="TRNA 5-METHYLAMINOMETHYL-2-THIOURIDINE BIOSYNTHESIS BIFUNCTIONAL PROTEIN MNMC"/>
    <property type="match status" value="1"/>
</dbReference>
<feature type="region of interest" description="tRNA (mnm(5)s(2)U34)-methyltransferase" evidence="10">
    <location>
        <begin position="1"/>
        <end position="253"/>
    </location>
</feature>
<dbReference type="NCBIfam" id="NF002481">
    <property type="entry name" value="PRK01747.1-2"/>
    <property type="match status" value="1"/>
</dbReference>
<dbReference type="GO" id="GO:0016645">
    <property type="term" value="F:oxidoreductase activity, acting on the CH-NH group of donors"/>
    <property type="evidence" value="ECO:0007669"/>
    <property type="project" value="InterPro"/>
</dbReference>
<evidence type="ECO:0000256" key="5">
    <source>
        <dbReference type="ARBA" id="ARBA00022691"/>
    </source>
</evidence>
<reference evidence="14 16" key="2">
    <citation type="submission" date="2018-06" db="EMBL/GenBank/DDBJ databases">
        <authorList>
            <consortium name="Pathogen Informatics"/>
            <person name="Doyle S."/>
        </authorList>
    </citation>
    <scope>NUCLEOTIDE SEQUENCE [LARGE SCALE GENOMIC DNA]</scope>
    <source>
        <strain evidence="14 16">NCTC11991</strain>
    </source>
</reference>
<dbReference type="GO" id="GO:0050660">
    <property type="term" value="F:flavin adenine dinucleotide binding"/>
    <property type="evidence" value="ECO:0007669"/>
    <property type="project" value="UniProtKB-UniRule"/>
</dbReference>
<evidence type="ECO:0000313" key="16">
    <source>
        <dbReference type="Proteomes" id="UP000255110"/>
    </source>
</evidence>
<dbReference type="NCBIfam" id="TIGR03197">
    <property type="entry name" value="MnmC_Cterm"/>
    <property type="match status" value="1"/>
</dbReference>
<evidence type="ECO:0000256" key="6">
    <source>
        <dbReference type="ARBA" id="ARBA00022694"/>
    </source>
</evidence>
<reference evidence="13 15" key="1">
    <citation type="submission" date="2015-11" db="EMBL/GenBank/DDBJ databases">
        <title>Genomic analysis of 38 Legionella species identifies large and diverse effector repertoires.</title>
        <authorList>
            <person name="Burstein D."/>
            <person name="Amaro F."/>
            <person name="Zusman T."/>
            <person name="Lifshitz Z."/>
            <person name="Cohen O."/>
            <person name="Gilbert J.A."/>
            <person name="Pupko T."/>
            <person name="Shuman H.A."/>
            <person name="Segal G."/>
        </authorList>
    </citation>
    <scope>NUCLEOTIDE SEQUENCE [LARGE SCALE GENOMIC DNA]</scope>
    <source>
        <strain evidence="13 15">SC-18-C9</strain>
    </source>
</reference>
<dbReference type="AlphaFoldDB" id="A0A378L8T7"/>
<evidence type="ECO:0000259" key="11">
    <source>
        <dbReference type="Pfam" id="PF01266"/>
    </source>
</evidence>
<comment type="cofactor">
    <cofactor evidence="10">
        <name>FAD</name>
        <dbReference type="ChEBI" id="CHEBI:57692"/>
    </cofactor>
</comment>
<keyword evidence="4 10" id="KW-0808">Transferase</keyword>
<accession>A0A378L8T7</accession>
<dbReference type="OrthoDB" id="9786494at2"/>
<dbReference type="InterPro" id="IPR023032">
    <property type="entry name" value="tRNA_MAMT_biosynth_bifunc_MnmC"/>
</dbReference>
<dbReference type="Gene3D" id="3.30.9.10">
    <property type="entry name" value="D-Amino Acid Oxidase, subunit A, domain 2"/>
    <property type="match status" value="1"/>
</dbReference>
<keyword evidence="9 10" id="KW-0511">Multifunctional enzyme</keyword>
<evidence type="ECO:0000313" key="13">
    <source>
        <dbReference type="EMBL" id="KTD80105.1"/>
    </source>
</evidence>
<evidence type="ECO:0000256" key="2">
    <source>
        <dbReference type="ARBA" id="ARBA00022603"/>
    </source>
</evidence>
<dbReference type="Proteomes" id="UP000255110">
    <property type="component" value="Unassembled WGS sequence"/>
</dbReference>
<dbReference type="InterPro" id="IPR029063">
    <property type="entry name" value="SAM-dependent_MTases_sf"/>
</dbReference>
<dbReference type="InterPro" id="IPR008471">
    <property type="entry name" value="MnmC-like_methylTransf"/>
</dbReference>
<comment type="function">
    <text evidence="10">Catalyzes the last two steps in the biosynthesis of 5-methylaminomethyl-2-thiouridine (mnm(5)s(2)U) at the wobble position (U34) in tRNA. Catalyzes the FAD-dependent demodification of cmnm(5)s(2)U34 to nm(5)s(2)U34, followed by the transfer of a methyl group from S-adenosyl-L-methionine to nm(5)s(2)U34, to form mnm(5)s(2)U34.</text>
</comment>
<keyword evidence="6 10" id="KW-0819">tRNA processing</keyword>
<dbReference type="NCBIfam" id="NF033855">
    <property type="entry name" value="tRNA_MNMC2"/>
    <property type="match status" value="1"/>
</dbReference>
<comment type="catalytic activity">
    <reaction evidence="10">
        <text>5-aminomethyl-2-thiouridine(34) in tRNA + S-adenosyl-L-methionine = 5-methylaminomethyl-2-thiouridine(34) in tRNA + S-adenosyl-L-homocysteine + H(+)</text>
        <dbReference type="Rhea" id="RHEA:19569"/>
        <dbReference type="Rhea" id="RHEA-COMP:10195"/>
        <dbReference type="Rhea" id="RHEA-COMP:10197"/>
        <dbReference type="ChEBI" id="CHEBI:15378"/>
        <dbReference type="ChEBI" id="CHEBI:57856"/>
        <dbReference type="ChEBI" id="CHEBI:59789"/>
        <dbReference type="ChEBI" id="CHEBI:74454"/>
        <dbReference type="ChEBI" id="CHEBI:74455"/>
        <dbReference type="EC" id="2.1.1.61"/>
    </reaction>
</comment>
<dbReference type="InterPro" id="IPR017610">
    <property type="entry name" value="tRNA_S-uridine_synth_MnmC_C"/>
</dbReference>
<evidence type="ECO:0000256" key="10">
    <source>
        <dbReference type="HAMAP-Rule" id="MF_01102"/>
    </source>
</evidence>
<dbReference type="Pfam" id="PF05430">
    <property type="entry name" value="Methyltransf_30"/>
    <property type="match status" value="1"/>
</dbReference>
<sequence length="671" mass="74953">MSNFFVPIKKAELDWRGTLPFSMQYDDIYHSSEGGINQSLHVFIDGNNLIKRWQSFPNDKPQRFTIAETGFGIGLNFLVSWSLWEQHAPKSCQLHFISCEKHPLSLPDLTRSLAFWPQLEKQAQQLIAHYPVLTPGYHHLTFCDGRVTLTLMLGDALECYEQLLICGEPSLEKKLRTVFVDAWFLDGFAPAKNKSMWSDALLKTIALLSKEQTTLATYTAAGSVKKSLSENGFVVEKRKGFGRKRHMLCARFIQTTIQNATKTKRHTPWHVSVPEQYSSRSAVILGAGLAGCFTAYALNKRGWTVTLVDELAQVGNGGSANQQAVLFPKLSAYNSPLTQFMLAAFLYAAKTYQRILNQAKIGELCGSLLLAYSDKEKATQSSLHSWLDHYPELGSLVDIQQASDLAGFLLDKPGLYIPLSGWINSPELCRFLINREGISLLTNTSVSQLAFEKRWIVNDLETEVLILANGYKINSFKETKHLPVKPIRGQMTAISATEQSTRLKLPICGDGHVLPALRGIHQLGATYELKSAEPQLKSHDDRINLDKLRQLAPEILWSNEVSNHWAGVRASTPDYLPLVGKIAEAEQFIQQFAQLETNAKRWIAQAGSYYPGLYACAGFGSRGLTTIPLCAEWLASVINNEISCLPRSLQHALSPARFLRKNIIRGAIKID</sequence>
<dbReference type="Pfam" id="PF01266">
    <property type="entry name" value="DAO"/>
    <property type="match status" value="1"/>
</dbReference>
<keyword evidence="8 10" id="KW-0560">Oxidoreductase</keyword>
<dbReference type="SUPFAM" id="SSF51971">
    <property type="entry name" value="Nucleotide-binding domain"/>
    <property type="match status" value="1"/>
</dbReference>
<dbReference type="Gene3D" id="3.50.50.60">
    <property type="entry name" value="FAD/NAD(P)-binding domain"/>
    <property type="match status" value="1"/>
</dbReference>
<dbReference type="GO" id="GO:0004808">
    <property type="term" value="F:tRNA (5-methylaminomethyl-2-thiouridylate)(34)-methyltransferase activity"/>
    <property type="evidence" value="ECO:0007669"/>
    <property type="project" value="UniProtKB-EC"/>
</dbReference>
<keyword evidence="7 10" id="KW-0274">FAD</keyword>
<dbReference type="InterPro" id="IPR036188">
    <property type="entry name" value="FAD/NAD-bd_sf"/>
</dbReference>
<keyword evidence="3 10" id="KW-0285">Flavoprotein</keyword>
<dbReference type="Gene3D" id="3.40.50.150">
    <property type="entry name" value="Vaccinia Virus protein VP39"/>
    <property type="match status" value="1"/>
</dbReference>
<gene>
    <name evidence="10 14" type="primary">mnmC</name>
    <name evidence="13" type="ORF">Lstg_0639</name>
    <name evidence="14" type="ORF">NCTC11991_01729</name>
</gene>
<evidence type="ECO:0000256" key="9">
    <source>
        <dbReference type="ARBA" id="ARBA00023268"/>
    </source>
</evidence>
<keyword evidence="15" id="KW-1185">Reference proteome</keyword>
<dbReference type="EMBL" id="LNYZ01000004">
    <property type="protein sequence ID" value="KTD80105.1"/>
    <property type="molecule type" value="Genomic_DNA"/>
</dbReference>